<reference evidence="5 6" key="1">
    <citation type="journal article" date="2015" name="Genome Announc.">
        <title>Draft Genome Sequence and Gene Annotation of the Entomopathogenic Fungus Verticillium hemipterigenum.</title>
        <authorList>
            <person name="Horn F."/>
            <person name="Habel A."/>
            <person name="Scharf D.H."/>
            <person name="Dworschak J."/>
            <person name="Brakhage A.A."/>
            <person name="Guthke R."/>
            <person name="Hertweck C."/>
            <person name="Linde J."/>
        </authorList>
    </citation>
    <scope>NUCLEOTIDE SEQUENCE [LARGE SCALE GENOMIC DNA]</scope>
</reference>
<evidence type="ECO:0000313" key="6">
    <source>
        <dbReference type="Proteomes" id="UP000039046"/>
    </source>
</evidence>
<dbReference type="SUPFAM" id="SSF56601">
    <property type="entry name" value="beta-lactamase/transpeptidase-like"/>
    <property type="match status" value="1"/>
</dbReference>
<dbReference type="Proteomes" id="UP000039046">
    <property type="component" value="Unassembled WGS sequence"/>
</dbReference>
<feature type="signal peptide" evidence="2">
    <location>
        <begin position="1"/>
        <end position="18"/>
    </location>
</feature>
<evidence type="ECO:0000259" key="4">
    <source>
        <dbReference type="Pfam" id="PF26335"/>
    </source>
</evidence>
<feature type="domain" description="Beta-lactamase-like ARB-00930-like C-terminal" evidence="4">
    <location>
        <begin position="432"/>
        <end position="596"/>
    </location>
</feature>
<dbReference type="AlphaFoldDB" id="A0A0A1TIQ3"/>
<name>A0A0A1TIQ3_9HYPO</name>
<comment type="similarity">
    <text evidence="1">Belongs to the beta-lactamase family.</text>
</comment>
<evidence type="ECO:0000259" key="3">
    <source>
        <dbReference type="Pfam" id="PF00144"/>
    </source>
</evidence>
<dbReference type="InterPro" id="IPR001466">
    <property type="entry name" value="Beta-lactam-related"/>
</dbReference>
<dbReference type="EMBL" id="CDHN01000008">
    <property type="protein sequence ID" value="CEJ94914.1"/>
    <property type="molecule type" value="Genomic_DNA"/>
</dbReference>
<gene>
    <name evidence="5" type="ORF">VHEMI10421</name>
</gene>
<dbReference type="Pfam" id="PF00144">
    <property type="entry name" value="Beta-lactamase"/>
    <property type="match status" value="1"/>
</dbReference>
<evidence type="ECO:0000256" key="1">
    <source>
        <dbReference type="ARBA" id="ARBA00038473"/>
    </source>
</evidence>
<feature type="chain" id="PRO_5001990064" evidence="2">
    <location>
        <begin position="19"/>
        <end position="597"/>
    </location>
</feature>
<dbReference type="PANTHER" id="PTHR22935">
    <property type="entry name" value="PENICILLIN-BINDING PROTEIN"/>
    <property type="match status" value="1"/>
</dbReference>
<dbReference type="InterPro" id="IPR012338">
    <property type="entry name" value="Beta-lactam/transpept-like"/>
</dbReference>
<dbReference type="HOGENOM" id="CLU_019706_2_1_1"/>
<organism evidence="5 6">
    <name type="scientific">[Torrubiella] hemipterigena</name>
    <dbReference type="NCBI Taxonomy" id="1531966"/>
    <lineage>
        <taxon>Eukaryota</taxon>
        <taxon>Fungi</taxon>
        <taxon>Dikarya</taxon>
        <taxon>Ascomycota</taxon>
        <taxon>Pezizomycotina</taxon>
        <taxon>Sordariomycetes</taxon>
        <taxon>Hypocreomycetidae</taxon>
        <taxon>Hypocreales</taxon>
        <taxon>Clavicipitaceae</taxon>
        <taxon>Clavicipitaceae incertae sedis</taxon>
        <taxon>'Torrubiella' clade</taxon>
    </lineage>
</organism>
<dbReference type="Pfam" id="PF26335">
    <property type="entry name" value="ARB_00930_C"/>
    <property type="match status" value="1"/>
</dbReference>
<accession>A0A0A1TIQ3</accession>
<proteinExistence type="inferred from homology"/>
<dbReference type="Gene3D" id="3.40.710.10">
    <property type="entry name" value="DD-peptidase/beta-lactamase superfamily"/>
    <property type="match status" value="1"/>
</dbReference>
<keyword evidence="2" id="KW-0732">Signal</keyword>
<dbReference type="PANTHER" id="PTHR22935:SF95">
    <property type="entry name" value="BETA-LACTAMASE-LIKE 1-RELATED"/>
    <property type="match status" value="1"/>
</dbReference>
<evidence type="ECO:0000256" key="2">
    <source>
        <dbReference type="SAM" id="SignalP"/>
    </source>
</evidence>
<dbReference type="STRING" id="1531966.A0A0A1TIQ3"/>
<keyword evidence="6" id="KW-1185">Reference proteome</keyword>
<dbReference type="InterPro" id="IPR051478">
    <property type="entry name" value="Beta-lactamase-like_AB/R"/>
</dbReference>
<evidence type="ECO:0000313" key="5">
    <source>
        <dbReference type="EMBL" id="CEJ94914.1"/>
    </source>
</evidence>
<dbReference type="OrthoDB" id="10250282at2759"/>
<dbReference type="InterPro" id="IPR058664">
    <property type="entry name" value="ARB_00930-like_C"/>
</dbReference>
<sequence>MLTTTLLAVLALSIPSSAKPCPPLGRTLPAPTAPSTNSAVKQAGEALAKQLQDTLQPLLSQSAVSVAVKSLHEDKPLFNWHFTPTNMSGIGTTKVDENTIYRVGSFSKVVAALVALQSDKIDMQASVLKYLPDLKKSVSLDAHHFDWEDITVESLASHLSGIPTSIATDLAVFSQIPWTALGLPPVVDGTGPTCSGFGGTPKCTPKDILDTINRNAAIFKPFTSPAYSSTAYGVLGMVLEAATGKKFADLAKEAVFDVAGMKASSFEGFIPSLENRVFVPQQEETWNGTLGVFEAAGGMFSSTSDMLAFADAIMANRLLSPAATRAWMKPKTHTASLSFSVGAPWEILRSTRLAKDGRVIDVYTKTGDLGQYHAHAGIVPDYDISVSVLTGGQEVAQDPHAATEIFSSTVKALIPAIDEAARSEASSDRGHIATYVDKDSKSKLVLAIDNGPGTNIREFTVRGFDVLSHISLYSLDGIQHASNSTEKPFVDGRLYPSDMSTSKTVKRRDHSKQWEAREDVSGSRDVFRAVFETATHAQRHALEDKLFYEDGACESWFNLDQRLYDFNSLGEFQFIKDDAGAVKAVENEAFGVTMVKV</sequence>
<protein>
    <submittedName>
        <fullName evidence="5">Uncharacterized protein</fullName>
    </submittedName>
</protein>
<feature type="domain" description="Beta-lactamase-related" evidence="3">
    <location>
        <begin position="54"/>
        <end position="398"/>
    </location>
</feature>